<name>A0ACA6AWP3_EHRCJ</name>
<gene>
    <name evidence="1" type="ordered locus">Ecaj_0834</name>
</gene>
<dbReference type="EMBL" id="CP000107">
    <property type="protein sequence ID" value="AAZ68865.1"/>
    <property type="molecule type" value="Genomic_DNA"/>
</dbReference>
<organism evidence="1 2">
    <name type="scientific">Ehrlichia canis (strain Jake)</name>
    <dbReference type="NCBI Taxonomy" id="269484"/>
    <lineage>
        <taxon>Bacteria</taxon>
        <taxon>Pseudomonadati</taxon>
        <taxon>Pseudomonadota</taxon>
        <taxon>Alphaproteobacteria</taxon>
        <taxon>Rickettsiales</taxon>
        <taxon>Anaplasmataceae</taxon>
        <taxon>Ehrlichia</taxon>
    </lineage>
</organism>
<evidence type="ECO:0000313" key="1">
    <source>
        <dbReference type="EMBL" id="AAZ68865.1"/>
    </source>
</evidence>
<proteinExistence type="predicted"/>
<sequence length="782" mass="90480">MMFRHVFNIVKKVGYVFILILYTGNVYSLEDRQVFNVKPSFSGYRYLKFLNDEVIIDNAMFCTIIKAGECRTAGANRLPHIAYFDTSNFAYHKLCVCGVSSCEDLPDEQSEWSARCETTAVCVKTVQKLLPLQFCTVLFDEKSSMRFVPIEFSRQMFFNPGIRLIVVDNGKLYKQDFFLGVGVMSRNCDVTFAEKLYKFSIYKVGNSRICASYYDQGNFLTKCVPIPALPKPILHGEEDGKIKMSFNGKLIVTQDKRVSDEIVDHFGISIVRPKINFDNHQFYLYQKCKDGKVLKLDEYCQDNAVGQIRYQHDDKVTVKCIDGINTTFGYVLKSHNVYDKHTWLKPLPNKMVRYVLTDKKQYIQCADYEYDLTNKNQDFLDSILINEDNYYFFSDEQHRNKKLNLYQDDNPCNNLKNSFYLYQNTKLKIADNKSTTLPPEVFTQFIKSDSLNSNVEYFNLKNQKILSADPMIKSYRFDTHVLRYFNVDNKEMLSLDPKLQLELQPLDYHSMGMCIDSFESTTYVPEKMTESDKNFDSALPVLQEDNKSESVLLHYPKLSGIYNVPGKCDFIKVEMLGGGESGKIDIKSWIGKEGQPGEYVMGMFKTKKSDKYFVKIYFKRMENKSSKSENDKHLKDNSDVGMDAVIEFCKKDERLHDGEVCEVQLTANGGGKLQHDIRKNVKSNNLVWDKRMLYYRVVNSHVSRRSENVPHDKRIRFIPYQNFITEALWEEIEKDECKSGKLLAENNSKYFGAGGCVDVSTGSTERGASGMVKITCEDWYHE</sequence>
<accession>A0ACA6AWP3</accession>
<dbReference type="Proteomes" id="UP000000435">
    <property type="component" value="Chromosome"/>
</dbReference>
<protein>
    <submittedName>
        <fullName evidence="1">Uncharacterized protein</fullName>
    </submittedName>
</protein>
<keyword evidence="2" id="KW-1185">Reference proteome</keyword>
<evidence type="ECO:0000313" key="2">
    <source>
        <dbReference type="Proteomes" id="UP000000435"/>
    </source>
</evidence>
<reference evidence="2" key="1">
    <citation type="journal article" date="2006" name="J. Bacteriol.">
        <title>The genome of the obligately intracellular bacterium Ehrlichia canis reveals themes of complex membrane structure and immune evasion strategies.</title>
        <authorList>
            <person name="Mavromatis K."/>
            <person name="Doyle C.K."/>
            <person name="Lykidis A."/>
            <person name="Ivanova N."/>
            <person name="Francino M.P."/>
            <person name="Chain P."/>
            <person name="Shin M."/>
            <person name="Malfatti S."/>
            <person name="Larimer F."/>
            <person name="Copeland A."/>
            <person name="Detter J.C."/>
            <person name="Land M."/>
            <person name="Richardson P.M."/>
            <person name="Yu X.J."/>
            <person name="Walker D.H."/>
            <person name="McBride J.W."/>
            <person name="Kyrpides N.C."/>
        </authorList>
    </citation>
    <scope>NUCLEOTIDE SEQUENCE [LARGE SCALE GENOMIC DNA]</scope>
    <source>
        <strain evidence="2">Jake</strain>
    </source>
</reference>